<keyword evidence="2" id="KW-1185">Reference proteome</keyword>
<dbReference type="EMBL" id="JASBWS010000138">
    <property type="protein sequence ID" value="KAJ9094391.1"/>
    <property type="molecule type" value="Genomic_DNA"/>
</dbReference>
<name>A0ACC2V6V6_9TREE</name>
<comment type="caution">
    <text evidence="1">The sequence shown here is derived from an EMBL/GenBank/DDBJ whole genome shotgun (WGS) entry which is preliminary data.</text>
</comment>
<evidence type="ECO:0000313" key="1">
    <source>
        <dbReference type="EMBL" id="KAJ9094391.1"/>
    </source>
</evidence>
<evidence type="ECO:0000313" key="2">
    <source>
        <dbReference type="Proteomes" id="UP001230649"/>
    </source>
</evidence>
<dbReference type="Proteomes" id="UP001230649">
    <property type="component" value="Unassembled WGS sequence"/>
</dbReference>
<reference evidence="1" key="1">
    <citation type="submission" date="2023-04" db="EMBL/GenBank/DDBJ databases">
        <title>Draft Genome sequencing of Naganishia species isolated from polar environments using Oxford Nanopore Technology.</title>
        <authorList>
            <person name="Leo P."/>
            <person name="Venkateswaran K."/>
        </authorList>
    </citation>
    <scope>NUCLEOTIDE SEQUENCE</scope>
    <source>
        <strain evidence="1">MNA-CCFEE 5262</strain>
    </source>
</reference>
<proteinExistence type="predicted"/>
<sequence>MPSLSEKTPLPTSETPKESTEYTQRPTRTSWSTFSKSQWLLILIALYAVGMMGVDSYLRFDDSFKHHKEKPRGGACPVQPKAMGKGPGFAVSYDDMGPVGEDPRWNPHTDFAQFLEREYPRIYATLQHEVINTHAHLFTWPGSRSELQPIILMAHEDVVPVLPATLDKWTHPPFEGAVDDQWVWGRGSADCKNQLMGIMNAVEKLVEEGFKPERTVILSFGFDEEIGGYQGATYLAEKITERYGENSIAFLVDEGFGGVDKAYGATFASLGMAEKGATNLKVTVEMPGGHSSVPPEHTSIGVLSRLLVELEANPYLPTLTSDHPYLPYLTCLAEHAPDVGKHFKRSVENPKKWDGLAKTLARESAQNRAFLATTQAIDLIEGGVKVNALPEVATGMFGTSSIEETKQHANRILAPLAHKLGFEYIAFNQTSSCHGTSAAGKGEGKRVTLDIVRGAKRTPGLEPAPITSSDTESFELIGSTIKKVFGEDVVVAPSAMFANTDTRAYWNLTRNLYRFAPTSINDFRNPHTVDEAMSIRGHLTTIEFFYQLLHNTAGWKQGEEK</sequence>
<organism evidence="1 2">
    <name type="scientific">Naganishia adeliensis</name>
    <dbReference type="NCBI Taxonomy" id="92952"/>
    <lineage>
        <taxon>Eukaryota</taxon>
        <taxon>Fungi</taxon>
        <taxon>Dikarya</taxon>
        <taxon>Basidiomycota</taxon>
        <taxon>Agaricomycotina</taxon>
        <taxon>Tremellomycetes</taxon>
        <taxon>Filobasidiales</taxon>
        <taxon>Filobasidiaceae</taxon>
        <taxon>Naganishia</taxon>
    </lineage>
</organism>
<protein>
    <submittedName>
        <fullName evidence="1">Uncharacterized protein</fullName>
    </submittedName>
</protein>
<accession>A0ACC2V6V6</accession>
<gene>
    <name evidence="1" type="ORF">QFC20_006893</name>
</gene>